<dbReference type="Pfam" id="PF20167">
    <property type="entry name" value="Transposase_32"/>
    <property type="match status" value="1"/>
</dbReference>
<protein>
    <recommendedName>
        <fullName evidence="2">Putative plant transposon protein domain-containing protein</fullName>
    </recommendedName>
</protein>
<dbReference type="Proteomes" id="UP000231279">
    <property type="component" value="Unassembled WGS sequence"/>
</dbReference>
<evidence type="ECO:0000259" key="2">
    <source>
        <dbReference type="Pfam" id="PF20167"/>
    </source>
</evidence>
<sequence length="289" mass="33376">MSGRHASKRRKAGEGPSAPSFDNHRFISQVAEDHHNTNILKRRFVKERGLAGHEEIMHQRHWEEFMAKPEARNKTMIREFYANVKFNSFNDHWVLVRGATITFSSSAINHLLGAPIVDEPNDFEAFIQHSPSLETISEVICAAPPEWILNVHNEPVGIPHLSLTNEVWDWLRFINARLYPSSYLSEVNKYRAVLLYAIIELSFSMPFSQSARGGMTCRPRELGLEDRLTHVEEDLHRLQLQDEIHMVDHQHLRLEQRQCFDVLYGHFQIPSDRRPQFAPDEPDAPGDAA</sequence>
<comment type="caution">
    <text evidence="3">The sequence shown here is derived from an EMBL/GenBank/DDBJ whole genome shotgun (WGS) entry which is preliminary data.</text>
</comment>
<evidence type="ECO:0000256" key="1">
    <source>
        <dbReference type="SAM" id="MobiDB-lite"/>
    </source>
</evidence>
<reference evidence="4" key="1">
    <citation type="journal article" date="2018" name="Gigascience">
        <title>Genome assembly of the Pink Ipe (Handroanthus impetiginosus, Bignoniaceae), a highly valued, ecologically keystone Neotropical timber forest tree.</title>
        <authorList>
            <person name="Silva-Junior O.B."/>
            <person name="Grattapaglia D."/>
            <person name="Novaes E."/>
            <person name="Collevatti R.G."/>
        </authorList>
    </citation>
    <scope>NUCLEOTIDE SEQUENCE [LARGE SCALE GENOMIC DNA]</scope>
    <source>
        <strain evidence="4">cv. UFG-1</strain>
    </source>
</reference>
<proteinExistence type="predicted"/>
<dbReference type="InterPro" id="IPR046796">
    <property type="entry name" value="Transposase_32_dom"/>
</dbReference>
<name>A0A2G9I9K2_9LAMI</name>
<gene>
    <name evidence="3" type="ORF">CDL12_00822</name>
</gene>
<dbReference type="EMBL" id="NKXS01000096">
    <property type="protein sequence ID" value="PIN26424.1"/>
    <property type="molecule type" value="Genomic_DNA"/>
</dbReference>
<dbReference type="OrthoDB" id="1425037at2759"/>
<evidence type="ECO:0000313" key="4">
    <source>
        <dbReference type="Proteomes" id="UP000231279"/>
    </source>
</evidence>
<feature type="compositionally biased region" description="Basic residues" evidence="1">
    <location>
        <begin position="1"/>
        <end position="11"/>
    </location>
</feature>
<organism evidence="3 4">
    <name type="scientific">Handroanthus impetiginosus</name>
    <dbReference type="NCBI Taxonomy" id="429701"/>
    <lineage>
        <taxon>Eukaryota</taxon>
        <taxon>Viridiplantae</taxon>
        <taxon>Streptophyta</taxon>
        <taxon>Embryophyta</taxon>
        <taxon>Tracheophyta</taxon>
        <taxon>Spermatophyta</taxon>
        <taxon>Magnoliopsida</taxon>
        <taxon>eudicotyledons</taxon>
        <taxon>Gunneridae</taxon>
        <taxon>Pentapetalae</taxon>
        <taxon>asterids</taxon>
        <taxon>lamiids</taxon>
        <taxon>Lamiales</taxon>
        <taxon>Bignoniaceae</taxon>
        <taxon>Crescentiina</taxon>
        <taxon>Tabebuia alliance</taxon>
        <taxon>Handroanthus</taxon>
    </lineage>
</organism>
<dbReference type="AlphaFoldDB" id="A0A2G9I9K2"/>
<feature type="domain" description="Putative plant transposon protein" evidence="2">
    <location>
        <begin position="59"/>
        <end position="200"/>
    </location>
</feature>
<keyword evidence="4" id="KW-1185">Reference proteome</keyword>
<evidence type="ECO:0000313" key="3">
    <source>
        <dbReference type="EMBL" id="PIN26424.1"/>
    </source>
</evidence>
<accession>A0A2G9I9K2</accession>
<feature type="region of interest" description="Disordered" evidence="1">
    <location>
        <begin position="1"/>
        <end position="23"/>
    </location>
</feature>